<name>A0A1R3KST8_9ROSI</name>
<protein>
    <submittedName>
        <fullName evidence="1">Uncharacterized protein</fullName>
    </submittedName>
</protein>
<reference evidence="2" key="1">
    <citation type="submission" date="2013-09" db="EMBL/GenBank/DDBJ databases">
        <title>Corchorus olitorius genome sequencing.</title>
        <authorList>
            <person name="Alam M."/>
            <person name="Haque M.S."/>
            <person name="Islam M.S."/>
            <person name="Emdad E.M."/>
            <person name="Islam M.M."/>
            <person name="Ahmed B."/>
            <person name="Halim A."/>
            <person name="Hossen Q.M.M."/>
            <person name="Hossain M.Z."/>
            <person name="Ahmed R."/>
            <person name="Khan M.M."/>
            <person name="Islam R."/>
            <person name="Rashid M.M."/>
            <person name="Khan S.A."/>
            <person name="Rahman M.S."/>
            <person name="Alam M."/>
            <person name="Yahiya A.S."/>
            <person name="Khan M.S."/>
            <person name="Azam M.S."/>
            <person name="Haque T."/>
            <person name="Lashkar M.Z.H."/>
            <person name="Akhand A.I."/>
            <person name="Morshed G."/>
            <person name="Roy S."/>
            <person name="Uddin K.S."/>
            <person name="Rabeya T."/>
            <person name="Hossain A.S."/>
            <person name="Chowdhury A."/>
            <person name="Snigdha A.R."/>
            <person name="Mortoza M.S."/>
            <person name="Matin S.A."/>
            <person name="Hoque S.M.E."/>
            <person name="Islam M.K."/>
            <person name="Roy D.K."/>
            <person name="Haider R."/>
            <person name="Moosa M.M."/>
            <person name="Elias S.M."/>
            <person name="Hasan A.M."/>
            <person name="Jahan S."/>
            <person name="Shafiuddin M."/>
            <person name="Mahmood N."/>
            <person name="Shommy N.S."/>
        </authorList>
    </citation>
    <scope>NUCLEOTIDE SEQUENCE [LARGE SCALE GENOMIC DNA]</scope>
    <source>
        <strain evidence="2">cv. O-4</strain>
    </source>
</reference>
<dbReference type="EMBL" id="AWUE01012014">
    <property type="protein sequence ID" value="OMP10130.1"/>
    <property type="molecule type" value="Genomic_DNA"/>
</dbReference>
<evidence type="ECO:0000313" key="1">
    <source>
        <dbReference type="EMBL" id="OMP10130.1"/>
    </source>
</evidence>
<evidence type="ECO:0000313" key="2">
    <source>
        <dbReference type="Proteomes" id="UP000187203"/>
    </source>
</evidence>
<sequence length="52" mass="6161">MSITQTKNAPQNELNAQVKITHHKGVDRVMENDVRANEECRSRKRKMLLRRE</sequence>
<keyword evidence="2" id="KW-1185">Reference proteome</keyword>
<proteinExistence type="predicted"/>
<organism evidence="1 2">
    <name type="scientific">Corchorus olitorius</name>
    <dbReference type="NCBI Taxonomy" id="93759"/>
    <lineage>
        <taxon>Eukaryota</taxon>
        <taxon>Viridiplantae</taxon>
        <taxon>Streptophyta</taxon>
        <taxon>Embryophyta</taxon>
        <taxon>Tracheophyta</taxon>
        <taxon>Spermatophyta</taxon>
        <taxon>Magnoliopsida</taxon>
        <taxon>eudicotyledons</taxon>
        <taxon>Gunneridae</taxon>
        <taxon>Pentapetalae</taxon>
        <taxon>rosids</taxon>
        <taxon>malvids</taxon>
        <taxon>Malvales</taxon>
        <taxon>Malvaceae</taxon>
        <taxon>Grewioideae</taxon>
        <taxon>Apeibeae</taxon>
        <taxon>Corchorus</taxon>
    </lineage>
</organism>
<accession>A0A1R3KST8</accession>
<gene>
    <name evidence="1" type="ORF">COLO4_04785</name>
</gene>
<dbReference type="AlphaFoldDB" id="A0A1R3KST8"/>
<comment type="caution">
    <text evidence="1">The sequence shown here is derived from an EMBL/GenBank/DDBJ whole genome shotgun (WGS) entry which is preliminary data.</text>
</comment>
<dbReference type="Proteomes" id="UP000187203">
    <property type="component" value="Unassembled WGS sequence"/>
</dbReference>